<dbReference type="PANTHER" id="PTHR42711:SF19">
    <property type="entry name" value="DOXORUBICIN RESISTANCE ATP-BINDING PROTEIN DRRA"/>
    <property type="match status" value="1"/>
</dbReference>
<evidence type="ECO:0000256" key="8">
    <source>
        <dbReference type="ARBA" id="ARBA00023251"/>
    </source>
</evidence>
<dbReference type="SMART" id="SM00382">
    <property type="entry name" value="AAA"/>
    <property type="match status" value="1"/>
</dbReference>
<dbReference type="InterPro" id="IPR027417">
    <property type="entry name" value="P-loop_NTPase"/>
</dbReference>
<dbReference type="FunFam" id="3.40.50.300:FF:000589">
    <property type="entry name" value="ABC transporter, ATP-binding subunit"/>
    <property type="match status" value="1"/>
</dbReference>
<dbReference type="InterPro" id="IPR017871">
    <property type="entry name" value="ABC_transporter-like_CS"/>
</dbReference>
<feature type="domain" description="ABC transporter" evidence="11">
    <location>
        <begin position="6"/>
        <end position="236"/>
    </location>
</feature>
<keyword evidence="3" id="KW-1003">Cell membrane</keyword>
<dbReference type="Gene3D" id="3.40.50.300">
    <property type="entry name" value="P-loop containing nucleotide triphosphate hydrolases"/>
    <property type="match status" value="1"/>
</dbReference>
<dbReference type="GO" id="GO:0016887">
    <property type="term" value="F:ATP hydrolysis activity"/>
    <property type="evidence" value="ECO:0007669"/>
    <property type="project" value="InterPro"/>
</dbReference>
<dbReference type="InterPro" id="IPR005894">
    <property type="entry name" value="DrrA"/>
</dbReference>
<dbReference type="PROSITE" id="PS00211">
    <property type="entry name" value="ABC_TRANSPORTER_1"/>
    <property type="match status" value="1"/>
</dbReference>
<gene>
    <name evidence="12" type="ORF">GCM10011399_23430</name>
</gene>
<evidence type="ECO:0000313" key="13">
    <source>
        <dbReference type="Proteomes" id="UP000598775"/>
    </source>
</evidence>
<keyword evidence="2" id="KW-0813">Transport</keyword>
<evidence type="ECO:0000256" key="2">
    <source>
        <dbReference type="ARBA" id="ARBA00022448"/>
    </source>
</evidence>
<dbReference type="Pfam" id="PF00005">
    <property type="entry name" value="ABC_tran"/>
    <property type="match status" value="1"/>
</dbReference>
<sequence length="339" mass="36278">MPTPVIEVSGLTKSYGSNHVLKGVSFEVQPGQIFAMLGPNGAGKTTTISILTTLVRPDSGSIRIASTDVLADPKQARRHISLTGQFASVDAFQTGRENLAMMCRLAHLNRRETARRSAELLEQFGLVDAANRRVAQYSGGMRRRLDLAISLIARPPVVFLDEPTTGLDPRSRVQLWSIVRELAGSGTTIVLTTQYLDEADQLADRIAVLDEGTIVAEGTAPELKSRVAGQRVEFTLQDARSYALARTLVTPTSENPELLTVSVDAPAPMTVIADMLALAAEHDIVVADVNVVKPTLDEVFLALTGRSATSGNANGRANTTTNANGHTNTDAREPEQVAA</sequence>
<evidence type="ECO:0000256" key="3">
    <source>
        <dbReference type="ARBA" id="ARBA00022475"/>
    </source>
</evidence>
<comment type="subcellular location">
    <subcellularLocation>
        <location evidence="1">Cell membrane</location>
        <topology evidence="1">Peripheral membrane protein</topology>
        <orientation evidence="1">Cytoplasmic side</orientation>
    </subcellularLocation>
</comment>
<evidence type="ECO:0000313" key="12">
    <source>
        <dbReference type="EMBL" id="GGF29564.1"/>
    </source>
</evidence>
<dbReference type="EMBL" id="BMGP01000004">
    <property type="protein sequence ID" value="GGF29564.1"/>
    <property type="molecule type" value="Genomic_DNA"/>
</dbReference>
<evidence type="ECO:0000256" key="4">
    <source>
        <dbReference type="ARBA" id="ARBA00022741"/>
    </source>
</evidence>
<keyword evidence="13" id="KW-1185">Reference proteome</keyword>
<feature type="region of interest" description="Disordered" evidence="10">
    <location>
        <begin position="308"/>
        <end position="339"/>
    </location>
</feature>
<dbReference type="RefSeq" id="WP_188678487.1">
    <property type="nucleotide sequence ID" value="NZ_BMGP01000004.1"/>
</dbReference>
<evidence type="ECO:0000256" key="9">
    <source>
        <dbReference type="ARBA" id="ARBA00049985"/>
    </source>
</evidence>
<evidence type="ECO:0000256" key="6">
    <source>
        <dbReference type="ARBA" id="ARBA00022967"/>
    </source>
</evidence>
<protein>
    <submittedName>
        <fullName evidence="12">Daunorubicin resistance protein DrrA family ABC transporter ATP-binding protein</fullName>
    </submittedName>
</protein>
<dbReference type="PROSITE" id="PS50893">
    <property type="entry name" value="ABC_TRANSPORTER_2"/>
    <property type="match status" value="1"/>
</dbReference>
<keyword evidence="8" id="KW-0046">Antibiotic resistance</keyword>
<keyword evidence="6" id="KW-1278">Translocase</keyword>
<dbReference type="SUPFAM" id="SSF52540">
    <property type="entry name" value="P-loop containing nucleoside triphosphate hydrolases"/>
    <property type="match status" value="1"/>
</dbReference>
<dbReference type="PANTHER" id="PTHR42711">
    <property type="entry name" value="ABC TRANSPORTER ATP-BINDING PROTEIN"/>
    <property type="match status" value="1"/>
</dbReference>
<keyword evidence="5 12" id="KW-0067">ATP-binding</keyword>
<feature type="compositionally biased region" description="Basic and acidic residues" evidence="10">
    <location>
        <begin position="329"/>
        <end position="339"/>
    </location>
</feature>
<evidence type="ECO:0000259" key="11">
    <source>
        <dbReference type="PROSITE" id="PS50893"/>
    </source>
</evidence>
<evidence type="ECO:0000256" key="10">
    <source>
        <dbReference type="SAM" id="MobiDB-lite"/>
    </source>
</evidence>
<keyword evidence="7" id="KW-0472">Membrane</keyword>
<dbReference type="GO" id="GO:0046677">
    <property type="term" value="P:response to antibiotic"/>
    <property type="evidence" value="ECO:0007669"/>
    <property type="project" value="UniProtKB-KW"/>
</dbReference>
<dbReference type="NCBIfam" id="TIGR01188">
    <property type="entry name" value="drrA"/>
    <property type="match status" value="1"/>
</dbReference>
<evidence type="ECO:0000256" key="7">
    <source>
        <dbReference type="ARBA" id="ARBA00023136"/>
    </source>
</evidence>
<dbReference type="InterPro" id="IPR003593">
    <property type="entry name" value="AAA+_ATPase"/>
</dbReference>
<feature type="compositionally biased region" description="Low complexity" evidence="10">
    <location>
        <begin position="308"/>
        <end position="328"/>
    </location>
</feature>
<dbReference type="GO" id="GO:0005886">
    <property type="term" value="C:plasma membrane"/>
    <property type="evidence" value="ECO:0007669"/>
    <property type="project" value="UniProtKB-SubCell"/>
</dbReference>
<name>A0A917EXQ3_9MICO</name>
<dbReference type="AlphaFoldDB" id="A0A917EXQ3"/>
<reference evidence="12 13" key="1">
    <citation type="journal article" date="2014" name="Int. J. Syst. Evol. Microbiol.">
        <title>Complete genome sequence of Corynebacterium casei LMG S-19264T (=DSM 44701T), isolated from a smear-ripened cheese.</title>
        <authorList>
            <consortium name="US DOE Joint Genome Institute (JGI-PGF)"/>
            <person name="Walter F."/>
            <person name="Albersmeier A."/>
            <person name="Kalinowski J."/>
            <person name="Ruckert C."/>
        </authorList>
    </citation>
    <scope>NUCLEOTIDE SEQUENCE [LARGE SCALE GENOMIC DNA]</scope>
    <source>
        <strain evidence="12 13">CGMCC 1.12976</strain>
    </source>
</reference>
<organism evidence="12 13">
    <name type="scientific">Subtercola lobariae</name>
    <dbReference type="NCBI Taxonomy" id="1588641"/>
    <lineage>
        <taxon>Bacteria</taxon>
        <taxon>Bacillati</taxon>
        <taxon>Actinomycetota</taxon>
        <taxon>Actinomycetes</taxon>
        <taxon>Micrococcales</taxon>
        <taxon>Microbacteriaceae</taxon>
        <taxon>Subtercola</taxon>
    </lineage>
</organism>
<comment type="similarity">
    <text evidence="9">Belongs to the ABC transporter superfamily. Drug exporter-1 (DrugE1) (TC 3.A.1.105) family.</text>
</comment>
<proteinExistence type="inferred from homology"/>
<dbReference type="Proteomes" id="UP000598775">
    <property type="component" value="Unassembled WGS sequence"/>
</dbReference>
<keyword evidence="4" id="KW-0547">Nucleotide-binding</keyword>
<accession>A0A917EXQ3</accession>
<dbReference type="GO" id="GO:0005524">
    <property type="term" value="F:ATP binding"/>
    <property type="evidence" value="ECO:0007669"/>
    <property type="project" value="UniProtKB-KW"/>
</dbReference>
<evidence type="ECO:0000256" key="5">
    <source>
        <dbReference type="ARBA" id="ARBA00022840"/>
    </source>
</evidence>
<dbReference type="InterPro" id="IPR050763">
    <property type="entry name" value="ABC_transporter_ATP-binding"/>
</dbReference>
<dbReference type="GO" id="GO:0043215">
    <property type="term" value="P:daunorubicin transport"/>
    <property type="evidence" value="ECO:0007669"/>
    <property type="project" value="InterPro"/>
</dbReference>
<evidence type="ECO:0000256" key="1">
    <source>
        <dbReference type="ARBA" id="ARBA00004413"/>
    </source>
</evidence>
<dbReference type="InterPro" id="IPR003439">
    <property type="entry name" value="ABC_transporter-like_ATP-bd"/>
</dbReference>
<comment type="caution">
    <text evidence="12">The sequence shown here is derived from an EMBL/GenBank/DDBJ whole genome shotgun (WGS) entry which is preliminary data.</text>
</comment>
<dbReference type="GO" id="GO:1900753">
    <property type="term" value="P:doxorubicin transport"/>
    <property type="evidence" value="ECO:0007669"/>
    <property type="project" value="InterPro"/>
</dbReference>